<dbReference type="AlphaFoldDB" id="A0A0F9LDJ3"/>
<feature type="domain" description="Peptidase S24/S26A/S26B/S26C" evidence="1">
    <location>
        <begin position="24"/>
        <end position="108"/>
    </location>
</feature>
<proteinExistence type="predicted"/>
<dbReference type="EMBL" id="LAZR01007435">
    <property type="protein sequence ID" value="KKM85296.1"/>
    <property type="molecule type" value="Genomic_DNA"/>
</dbReference>
<dbReference type="CDD" id="cd06529">
    <property type="entry name" value="S24_LexA-like"/>
    <property type="match status" value="1"/>
</dbReference>
<comment type="caution">
    <text evidence="2">The sequence shown here is derived from an EMBL/GenBank/DDBJ whole genome shotgun (WGS) entry which is preliminary data.</text>
</comment>
<dbReference type="Pfam" id="PF00717">
    <property type="entry name" value="Peptidase_S24"/>
    <property type="match status" value="1"/>
</dbReference>
<name>A0A0F9LDJ3_9ZZZZ</name>
<organism evidence="2">
    <name type="scientific">marine sediment metagenome</name>
    <dbReference type="NCBI Taxonomy" id="412755"/>
    <lineage>
        <taxon>unclassified sequences</taxon>
        <taxon>metagenomes</taxon>
        <taxon>ecological metagenomes</taxon>
    </lineage>
</organism>
<dbReference type="SUPFAM" id="SSF51306">
    <property type="entry name" value="LexA/Signal peptidase"/>
    <property type="match status" value="1"/>
</dbReference>
<evidence type="ECO:0000313" key="2">
    <source>
        <dbReference type="EMBL" id="KKM85296.1"/>
    </source>
</evidence>
<dbReference type="InterPro" id="IPR036286">
    <property type="entry name" value="LexA/Signal_pep-like_sf"/>
</dbReference>
<dbReference type="Gene3D" id="2.10.109.10">
    <property type="entry name" value="Umud Fragment, subunit A"/>
    <property type="match status" value="1"/>
</dbReference>
<accession>A0A0F9LDJ3</accession>
<sequence>MMNVTTVLSIQKSDKNYRVERPTQTGFSSPATHYNEPRIDLNSALVVNASSTFFIRVSDDAFQDFEILENDVLIIDKSLVPKNNQIVMAIEDDTFQVVRIDERNTSQIILWGVITHIIKSVL</sequence>
<dbReference type="InterPro" id="IPR039418">
    <property type="entry name" value="LexA-like"/>
</dbReference>
<protein>
    <recommendedName>
        <fullName evidence="1">Peptidase S24/S26A/S26B/S26C domain-containing protein</fullName>
    </recommendedName>
</protein>
<gene>
    <name evidence="2" type="ORF">LCGC14_1290500</name>
</gene>
<dbReference type="InterPro" id="IPR015927">
    <property type="entry name" value="Peptidase_S24_S26A/B/C"/>
</dbReference>
<reference evidence="2" key="1">
    <citation type="journal article" date="2015" name="Nature">
        <title>Complex archaea that bridge the gap between prokaryotes and eukaryotes.</title>
        <authorList>
            <person name="Spang A."/>
            <person name="Saw J.H."/>
            <person name="Jorgensen S.L."/>
            <person name="Zaremba-Niedzwiedzka K."/>
            <person name="Martijn J."/>
            <person name="Lind A.E."/>
            <person name="van Eijk R."/>
            <person name="Schleper C."/>
            <person name="Guy L."/>
            <person name="Ettema T.J."/>
        </authorList>
    </citation>
    <scope>NUCLEOTIDE SEQUENCE</scope>
</reference>
<evidence type="ECO:0000259" key="1">
    <source>
        <dbReference type="Pfam" id="PF00717"/>
    </source>
</evidence>